<dbReference type="PRINTS" id="PR00109">
    <property type="entry name" value="TYRKINASE"/>
</dbReference>
<dbReference type="GO" id="GO:0005524">
    <property type="term" value="F:ATP binding"/>
    <property type="evidence" value="ECO:0007669"/>
    <property type="project" value="InterPro"/>
</dbReference>
<evidence type="ECO:0000259" key="1">
    <source>
        <dbReference type="PROSITE" id="PS50011"/>
    </source>
</evidence>
<dbReference type="SUPFAM" id="SSF56112">
    <property type="entry name" value="Protein kinase-like (PK-like)"/>
    <property type="match status" value="1"/>
</dbReference>
<organism evidence="2 3">
    <name type="scientific">Rhizoctonia solani</name>
    <dbReference type="NCBI Taxonomy" id="456999"/>
    <lineage>
        <taxon>Eukaryota</taxon>
        <taxon>Fungi</taxon>
        <taxon>Dikarya</taxon>
        <taxon>Basidiomycota</taxon>
        <taxon>Agaricomycotina</taxon>
        <taxon>Agaricomycetes</taxon>
        <taxon>Cantharellales</taxon>
        <taxon>Ceratobasidiaceae</taxon>
        <taxon>Rhizoctonia</taxon>
    </lineage>
</organism>
<accession>A0A8H3DCS7</accession>
<dbReference type="PANTHER" id="PTHR44329:SF214">
    <property type="entry name" value="PROTEIN KINASE DOMAIN-CONTAINING PROTEIN"/>
    <property type="match status" value="1"/>
</dbReference>
<dbReference type="InterPro" id="IPR001245">
    <property type="entry name" value="Ser-Thr/Tyr_kinase_cat_dom"/>
</dbReference>
<dbReference type="PANTHER" id="PTHR44329">
    <property type="entry name" value="SERINE/THREONINE-PROTEIN KINASE TNNI3K-RELATED"/>
    <property type="match status" value="1"/>
</dbReference>
<dbReference type="GO" id="GO:0004674">
    <property type="term" value="F:protein serine/threonine kinase activity"/>
    <property type="evidence" value="ECO:0007669"/>
    <property type="project" value="TreeGrafter"/>
</dbReference>
<reference evidence="2" key="1">
    <citation type="submission" date="2021-01" db="EMBL/GenBank/DDBJ databases">
        <authorList>
            <person name="Kaushik A."/>
        </authorList>
    </citation>
    <scope>NUCLEOTIDE SEQUENCE</scope>
    <source>
        <strain evidence="2">AG4-RS23</strain>
    </source>
</reference>
<dbReference type="SMART" id="SM00220">
    <property type="entry name" value="S_TKc"/>
    <property type="match status" value="1"/>
</dbReference>
<dbReference type="Proteomes" id="UP000663861">
    <property type="component" value="Unassembled WGS sequence"/>
</dbReference>
<dbReference type="PROSITE" id="PS50011">
    <property type="entry name" value="PROTEIN_KINASE_DOM"/>
    <property type="match status" value="1"/>
</dbReference>
<dbReference type="InterPro" id="IPR008271">
    <property type="entry name" value="Ser/Thr_kinase_AS"/>
</dbReference>
<dbReference type="EMBL" id="CAJMWY010004125">
    <property type="protein sequence ID" value="CAE6520370.1"/>
    <property type="molecule type" value="Genomic_DNA"/>
</dbReference>
<dbReference type="InterPro" id="IPR011009">
    <property type="entry name" value="Kinase-like_dom_sf"/>
</dbReference>
<feature type="domain" description="Protein kinase" evidence="1">
    <location>
        <begin position="5"/>
        <end position="243"/>
    </location>
</feature>
<evidence type="ECO:0000313" key="3">
    <source>
        <dbReference type="Proteomes" id="UP000663861"/>
    </source>
</evidence>
<dbReference type="InterPro" id="IPR000719">
    <property type="entry name" value="Prot_kinase_dom"/>
</dbReference>
<dbReference type="Gene3D" id="1.10.510.10">
    <property type="entry name" value="Transferase(Phosphotransferase) domain 1"/>
    <property type="match status" value="1"/>
</dbReference>
<evidence type="ECO:0000313" key="2">
    <source>
        <dbReference type="EMBL" id="CAE6520370.1"/>
    </source>
</evidence>
<gene>
    <name evidence="2" type="ORF">RDB_LOCUS154641</name>
</gene>
<dbReference type="PROSITE" id="PS00108">
    <property type="entry name" value="PROTEIN_KINASE_ST"/>
    <property type="match status" value="1"/>
</dbReference>
<dbReference type="AlphaFoldDB" id="A0A8H3DCS7"/>
<sequence>MDTRQDTAMIVSGGGFGDIWKGQLYSGTKVAIKAWRASAIDGCSYKTIKHAARELYHWSGMDHPNIHQLMGIVLFKDEYLGMVSEWMDNGNLHEYLRKHPDADRYRLCIHIASGVAYMHSRSMVHGDIKAANVLVTSDGVARVSDFDLSIMSEVVNPAFSESSNPRAGTLRWTAPELLLGEVSKATAQSDVYALGMTMLEVLTGDVPYPELRQDFMVYKAVDSAVVDLLGQELKQPTISWTRA</sequence>
<proteinExistence type="predicted"/>
<name>A0A8H3DCS7_9AGAM</name>
<dbReference type="InterPro" id="IPR051681">
    <property type="entry name" value="Ser/Thr_Kinases-Pseudokinases"/>
</dbReference>
<comment type="caution">
    <text evidence="2">The sequence shown here is derived from an EMBL/GenBank/DDBJ whole genome shotgun (WGS) entry which is preliminary data.</text>
</comment>
<protein>
    <recommendedName>
        <fullName evidence="1">Protein kinase domain-containing protein</fullName>
    </recommendedName>
</protein>
<dbReference type="Pfam" id="PF07714">
    <property type="entry name" value="PK_Tyr_Ser-Thr"/>
    <property type="match status" value="1"/>
</dbReference>